<gene>
    <name evidence="3" type="ORF">LUZ62_013265</name>
    <name evidence="4" type="ORF">LUZ62_056037</name>
</gene>
<reference evidence="4" key="1">
    <citation type="submission" date="2022-08" db="EMBL/GenBank/DDBJ databases">
        <authorList>
            <person name="Marques A."/>
        </authorList>
    </citation>
    <scope>NUCLEOTIDE SEQUENCE</scope>
    <source>
        <strain evidence="4">RhyPub2mFocal</strain>
        <tissue evidence="4">Leaves</tissue>
    </source>
</reference>
<name>A0AAV8DY85_9POAL</name>
<evidence type="ECO:0000313" key="4">
    <source>
        <dbReference type="EMBL" id="KAJ4771780.1"/>
    </source>
</evidence>
<dbReference type="Proteomes" id="UP001140206">
    <property type="component" value="Chromosome 3"/>
</dbReference>
<evidence type="ECO:0000259" key="2">
    <source>
        <dbReference type="Pfam" id="PF20241"/>
    </source>
</evidence>
<evidence type="ECO:0000313" key="5">
    <source>
        <dbReference type="Proteomes" id="UP001140206"/>
    </source>
</evidence>
<feature type="compositionally biased region" description="Basic and acidic residues" evidence="1">
    <location>
        <begin position="1"/>
        <end position="12"/>
    </location>
</feature>
<dbReference type="EMBL" id="JAMFTS010007947">
    <property type="protein sequence ID" value="KAJ4730765.1"/>
    <property type="molecule type" value="Genomic_DNA"/>
</dbReference>
<evidence type="ECO:0000256" key="1">
    <source>
        <dbReference type="SAM" id="MobiDB-lite"/>
    </source>
</evidence>
<accession>A0AAV8DY85</accession>
<dbReference type="PANTHER" id="PTHR33065">
    <property type="entry name" value="OS07G0486400 PROTEIN"/>
    <property type="match status" value="1"/>
</dbReference>
<keyword evidence="5" id="KW-1185">Reference proteome</keyword>
<dbReference type="AlphaFoldDB" id="A0AAV8DY85"/>
<dbReference type="Pfam" id="PF20241">
    <property type="entry name" value="DUF6598"/>
    <property type="match status" value="1"/>
</dbReference>
<sequence length="306" mass="34912">MTRQKQEKRAADPSKAVDAQPSWRPPMPVEEGIWKQIRVETNSKGKDMGSGSKLVEVYDVEVHLHGKISGNIYGNVKLISQCWRPFLFNRDKEHELMTKDKDSLPLDGPDVAPMGHDPFYIVADLKIEDDELCEGYLRWDPTLHPTDRWLTDEIRGKKGSVHVTYAVMSRACLAELDVMLSESIETPLRIHGDIVVYIDNMQYLRYSVFSKKSHDCSTIKPPDRIPLSRSLFCCPHGSSLVVKVDLWNSDTSKPLARGALLFPLEYFGELVGKLGDQDMNMIQVKVNWLHFTYHPKTFAALVRRSN</sequence>
<evidence type="ECO:0000313" key="3">
    <source>
        <dbReference type="EMBL" id="KAJ4730765.1"/>
    </source>
</evidence>
<feature type="region of interest" description="Disordered" evidence="1">
    <location>
        <begin position="1"/>
        <end position="26"/>
    </location>
</feature>
<dbReference type="InterPro" id="IPR046533">
    <property type="entry name" value="DUF6598"/>
</dbReference>
<proteinExistence type="predicted"/>
<organism evidence="4 5">
    <name type="scientific">Rhynchospora pubera</name>
    <dbReference type="NCBI Taxonomy" id="906938"/>
    <lineage>
        <taxon>Eukaryota</taxon>
        <taxon>Viridiplantae</taxon>
        <taxon>Streptophyta</taxon>
        <taxon>Embryophyta</taxon>
        <taxon>Tracheophyta</taxon>
        <taxon>Spermatophyta</taxon>
        <taxon>Magnoliopsida</taxon>
        <taxon>Liliopsida</taxon>
        <taxon>Poales</taxon>
        <taxon>Cyperaceae</taxon>
        <taxon>Cyperoideae</taxon>
        <taxon>Rhynchosporeae</taxon>
        <taxon>Rhynchospora</taxon>
    </lineage>
</organism>
<protein>
    <submittedName>
        <fullName evidence="4">rRNA N-glycosidase</fullName>
    </submittedName>
</protein>
<feature type="domain" description="DUF6598" evidence="2">
    <location>
        <begin position="54"/>
        <end position="258"/>
    </location>
</feature>
<comment type="caution">
    <text evidence="4">The sequence shown here is derived from an EMBL/GenBank/DDBJ whole genome shotgun (WGS) entry which is preliminary data.</text>
</comment>
<dbReference type="PANTHER" id="PTHR33065:SF88">
    <property type="entry name" value="OS11G0104220 PROTEIN"/>
    <property type="match status" value="1"/>
</dbReference>
<dbReference type="EMBL" id="JAMFTS010000003">
    <property type="protein sequence ID" value="KAJ4771780.1"/>
    <property type="molecule type" value="Genomic_DNA"/>
</dbReference>